<accession>A0ABQ9G4B8</accession>
<name>A0ABQ9G4B8_9NEOP</name>
<feature type="region of interest" description="Disordered" evidence="1">
    <location>
        <begin position="513"/>
        <end position="542"/>
    </location>
</feature>
<proteinExistence type="predicted"/>
<comment type="caution">
    <text evidence="2">The sequence shown here is derived from an EMBL/GenBank/DDBJ whole genome shotgun (WGS) entry which is preliminary data.</text>
</comment>
<gene>
    <name evidence="2" type="ORF">PR048_031105</name>
</gene>
<feature type="region of interest" description="Disordered" evidence="1">
    <location>
        <begin position="1"/>
        <end position="37"/>
    </location>
</feature>
<evidence type="ECO:0000256" key="1">
    <source>
        <dbReference type="SAM" id="MobiDB-lite"/>
    </source>
</evidence>
<dbReference type="EMBL" id="JARBHB010000015">
    <property type="protein sequence ID" value="KAJ8867304.1"/>
    <property type="molecule type" value="Genomic_DNA"/>
</dbReference>
<protein>
    <submittedName>
        <fullName evidence="2">Uncharacterized protein</fullName>
    </submittedName>
</protein>
<organism evidence="2 3">
    <name type="scientific">Dryococelus australis</name>
    <dbReference type="NCBI Taxonomy" id="614101"/>
    <lineage>
        <taxon>Eukaryota</taxon>
        <taxon>Metazoa</taxon>
        <taxon>Ecdysozoa</taxon>
        <taxon>Arthropoda</taxon>
        <taxon>Hexapoda</taxon>
        <taxon>Insecta</taxon>
        <taxon>Pterygota</taxon>
        <taxon>Neoptera</taxon>
        <taxon>Polyneoptera</taxon>
        <taxon>Phasmatodea</taxon>
        <taxon>Verophasmatodea</taxon>
        <taxon>Anareolatae</taxon>
        <taxon>Phasmatidae</taxon>
        <taxon>Eurycanthinae</taxon>
        <taxon>Dryococelus</taxon>
    </lineage>
</organism>
<dbReference type="Proteomes" id="UP001159363">
    <property type="component" value="Chromosome 14"/>
</dbReference>
<evidence type="ECO:0000313" key="2">
    <source>
        <dbReference type="EMBL" id="KAJ8867304.1"/>
    </source>
</evidence>
<sequence>MEQCRNERVEETRDPREKSPTSGIVRHDSHMRKSGFDPAGNRTLFTLVGDDQNRRGLMKLRKCWPFGTAYLRCDGGVFDELHASRPLGGPAGLQVWAPEGVAATHDIYDSLPLPRTSLSHRDASQSRTTRVPFQDFWTSMEVSAESLIEARYRRQDCTTVRCFARRGDERVDAHVSIAPSAPTLLDLRPDTAVLCRLDAIGRRLRAFLSGCVSRQPSPTTTLPGVEVVASWAVFIPYKAGLRLQGLSQGNAHSLTAAHILLTLAASARVPHPHGSPVTDRLACSPPTEANRVRSPAGSLRILVCGNRAGRCRRSAGFLGISRYPRPFIPAMLYTHLNHANRLLRPRWDVWSGTLECGEKGVGVGVITPSHPRGQGSEHQVAIIRPVTERREKGGGGVSAVVKWSDYSSPGECGSGRYPDVRTWELFRPMSLVGRFCWESAPPPKPPRSTTSLYSPRFTLSDSQDLAVTTFSKILHSTRLTRQEKFLVLSYNEQCMRYVSSLLKSETKLLTGLGLPSRQGGGVGEGSPERSPLEGGKPRDTAGTIHTKVRTSLSTAALHAQPLSAAATTELNNPTPSCSGNGLSRVARYPIDVVYDCRIEKVAFPGWDMGDWSVRLESLLVQHKSPTNKSTRKQGRFHVVLDMGSPPVRVGRLPWKPPMKENDATLDSASGHKHQTHDGHLRKTTTAVGPSVSGEDGGDRIVHQSGGALPPASTASLLGQYLRQVDELAGAVRHAEYFRDSFADCARMPDPAFVCGRHRCLFTASPCRLLHVHARERSLPDRAPPSMHSPSDSHFLRVVPRRMYCRPELAVRAWHVKWSGCHI</sequence>
<keyword evidence="3" id="KW-1185">Reference proteome</keyword>
<feature type="compositionally biased region" description="Basic and acidic residues" evidence="1">
    <location>
        <begin position="526"/>
        <end position="539"/>
    </location>
</feature>
<evidence type="ECO:0000313" key="3">
    <source>
        <dbReference type="Proteomes" id="UP001159363"/>
    </source>
</evidence>
<feature type="region of interest" description="Disordered" evidence="1">
    <location>
        <begin position="665"/>
        <end position="695"/>
    </location>
</feature>
<feature type="compositionally biased region" description="Basic and acidic residues" evidence="1">
    <location>
        <begin position="1"/>
        <end position="19"/>
    </location>
</feature>
<reference evidence="2 3" key="1">
    <citation type="submission" date="2023-02" db="EMBL/GenBank/DDBJ databases">
        <title>LHISI_Scaffold_Assembly.</title>
        <authorList>
            <person name="Stuart O.P."/>
            <person name="Cleave R."/>
            <person name="Magrath M.J.L."/>
            <person name="Mikheyev A.S."/>
        </authorList>
    </citation>
    <scope>NUCLEOTIDE SEQUENCE [LARGE SCALE GENOMIC DNA]</scope>
    <source>
        <strain evidence="2">Daus_M_001</strain>
        <tissue evidence="2">Leg muscle</tissue>
    </source>
</reference>